<reference evidence="10" key="1">
    <citation type="journal article" date="2019" name="Int. J. Syst. Evol. Microbiol.">
        <title>The Global Catalogue of Microorganisms (GCM) 10K type strain sequencing project: providing services to taxonomists for standard genome sequencing and annotation.</title>
        <authorList>
            <consortium name="The Broad Institute Genomics Platform"/>
            <consortium name="The Broad Institute Genome Sequencing Center for Infectious Disease"/>
            <person name="Wu L."/>
            <person name="Ma J."/>
        </authorList>
    </citation>
    <scope>NUCLEOTIDE SEQUENCE [LARGE SCALE GENOMIC DNA]</scope>
    <source>
        <strain evidence="10">CCUG 60023</strain>
    </source>
</reference>
<comment type="caution">
    <text evidence="9">The sequence shown here is derived from an EMBL/GenBank/DDBJ whole genome shotgun (WGS) entry which is preliminary data.</text>
</comment>
<dbReference type="InterPro" id="IPR036909">
    <property type="entry name" value="Cyt_c-like_dom_sf"/>
</dbReference>
<dbReference type="Proteomes" id="UP001597101">
    <property type="component" value="Unassembled WGS sequence"/>
</dbReference>
<organism evidence="9 10">
    <name type="scientific">Pseudahrensia aquimaris</name>
    <dbReference type="NCBI Taxonomy" id="744461"/>
    <lineage>
        <taxon>Bacteria</taxon>
        <taxon>Pseudomonadati</taxon>
        <taxon>Pseudomonadota</taxon>
        <taxon>Alphaproteobacteria</taxon>
        <taxon>Hyphomicrobiales</taxon>
        <taxon>Ahrensiaceae</taxon>
        <taxon>Pseudahrensia</taxon>
    </lineage>
</organism>
<gene>
    <name evidence="9" type="ORF">ACFQ14_11550</name>
</gene>
<feature type="transmembrane region" description="Helical" evidence="7">
    <location>
        <begin position="6"/>
        <end position="26"/>
    </location>
</feature>
<keyword evidence="7" id="KW-0812">Transmembrane</keyword>
<evidence type="ECO:0000256" key="2">
    <source>
        <dbReference type="ARBA" id="ARBA00022617"/>
    </source>
</evidence>
<dbReference type="Pfam" id="PF00034">
    <property type="entry name" value="Cytochrom_C"/>
    <property type="match status" value="1"/>
</dbReference>
<evidence type="ECO:0000256" key="7">
    <source>
        <dbReference type="SAM" id="Phobius"/>
    </source>
</evidence>
<sequence length="183" mass="19547">MDSFEWNKIFGALLAGAFVVLGLNFLSEAIYHSEKPEQFGYAVEVDESATASASAEPEEVVIPPVAPLLASADISKGESVAKKCAACHNFNEGGANKVGPALWDIVNKQMASAEGFSYSGALKEYGADKVWSYDSLNKFLLKPKAYIKGTSMGFAGIKKVEDRAALIAYMRSLSNDPAPLPDS</sequence>
<evidence type="ECO:0000313" key="9">
    <source>
        <dbReference type="EMBL" id="MFD0917045.1"/>
    </source>
</evidence>
<dbReference type="PROSITE" id="PS51007">
    <property type="entry name" value="CYTC"/>
    <property type="match status" value="1"/>
</dbReference>
<keyword evidence="3 6" id="KW-0479">Metal-binding</keyword>
<keyword evidence="4" id="KW-0249">Electron transport</keyword>
<keyword evidence="1" id="KW-0813">Transport</keyword>
<evidence type="ECO:0000256" key="1">
    <source>
        <dbReference type="ARBA" id="ARBA00022448"/>
    </source>
</evidence>
<evidence type="ECO:0000313" key="10">
    <source>
        <dbReference type="Proteomes" id="UP001597101"/>
    </source>
</evidence>
<accession>A0ABW3FJF1</accession>
<dbReference type="InterPro" id="IPR009056">
    <property type="entry name" value="Cyt_c-like_dom"/>
</dbReference>
<keyword evidence="7" id="KW-0472">Membrane</keyword>
<name>A0ABW3FJF1_9HYPH</name>
<protein>
    <submittedName>
        <fullName evidence="9">C-type cytochrome</fullName>
    </submittedName>
</protein>
<dbReference type="RefSeq" id="WP_377212884.1">
    <property type="nucleotide sequence ID" value="NZ_JBHTJV010000009.1"/>
</dbReference>
<dbReference type="EMBL" id="JBHTJV010000009">
    <property type="protein sequence ID" value="MFD0917045.1"/>
    <property type="molecule type" value="Genomic_DNA"/>
</dbReference>
<keyword evidence="7" id="KW-1133">Transmembrane helix</keyword>
<keyword evidence="10" id="KW-1185">Reference proteome</keyword>
<evidence type="ECO:0000256" key="3">
    <source>
        <dbReference type="ARBA" id="ARBA00022723"/>
    </source>
</evidence>
<evidence type="ECO:0000256" key="6">
    <source>
        <dbReference type="PROSITE-ProRule" id="PRU00433"/>
    </source>
</evidence>
<evidence type="ECO:0000256" key="5">
    <source>
        <dbReference type="ARBA" id="ARBA00023004"/>
    </source>
</evidence>
<keyword evidence="5 6" id="KW-0408">Iron</keyword>
<feature type="domain" description="Cytochrome c" evidence="8">
    <location>
        <begin position="72"/>
        <end position="174"/>
    </location>
</feature>
<keyword evidence="2 6" id="KW-0349">Heme</keyword>
<evidence type="ECO:0000259" key="8">
    <source>
        <dbReference type="PROSITE" id="PS51007"/>
    </source>
</evidence>
<evidence type="ECO:0000256" key="4">
    <source>
        <dbReference type="ARBA" id="ARBA00022982"/>
    </source>
</evidence>
<proteinExistence type="predicted"/>
<dbReference type="InterPro" id="IPR002327">
    <property type="entry name" value="Cyt_c_1A/1B"/>
</dbReference>
<dbReference type="SUPFAM" id="SSF46626">
    <property type="entry name" value="Cytochrome c"/>
    <property type="match status" value="1"/>
</dbReference>
<dbReference type="PANTHER" id="PTHR11961">
    <property type="entry name" value="CYTOCHROME C"/>
    <property type="match status" value="1"/>
</dbReference>
<dbReference type="PRINTS" id="PR00604">
    <property type="entry name" value="CYTCHRMECIAB"/>
</dbReference>
<dbReference type="Gene3D" id="1.10.760.10">
    <property type="entry name" value="Cytochrome c-like domain"/>
    <property type="match status" value="1"/>
</dbReference>